<accession>G7YMJ6</accession>
<evidence type="ECO:0000256" key="1">
    <source>
        <dbReference type="SAM" id="Phobius"/>
    </source>
</evidence>
<organism evidence="2 3">
    <name type="scientific">Clonorchis sinensis</name>
    <name type="common">Chinese liver fluke</name>
    <dbReference type="NCBI Taxonomy" id="79923"/>
    <lineage>
        <taxon>Eukaryota</taxon>
        <taxon>Metazoa</taxon>
        <taxon>Spiralia</taxon>
        <taxon>Lophotrochozoa</taxon>
        <taxon>Platyhelminthes</taxon>
        <taxon>Trematoda</taxon>
        <taxon>Digenea</taxon>
        <taxon>Opisthorchiida</taxon>
        <taxon>Opisthorchiata</taxon>
        <taxon>Opisthorchiidae</taxon>
        <taxon>Clonorchis</taxon>
    </lineage>
</organism>
<gene>
    <name evidence="2" type="ORF">CLF_112486</name>
</gene>
<dbReference type="Proteomes" id="UP000008909">
    <property type="component" value="Unassembled WGS sequence"/>
</dbReference>
<reference key="2">
    <citation type="submission" date="2011-10" db="EMBL/GenBank/DDBJ databases">
        <title>The genome and transcriptome sequence of Clonorchis sinensis provide insights into the carcinogenic liver fluke.</title>
        <authorList>
            <person name="Wang X."/>
            <person name="Huang Y."/>
            <person name="Chen W."/>
            <person name="Liu H."/>
            <person name="Guo L."/>
            <person name="Chen Y."/>
            <person name="Luo F."/>
            <person name="Zhou W."/>
            <person name="Sun J."/>
            <person name="Mao Q."/>
            <person name="Liang P."/>
            <person name="Zhou C."/>
            <person name="Tian Y."/>
            <person name="Men J."/>
            <person name="Lv X."/>
            <person name="Huang L."/>
            <person name="Zhou J."/>
            <person name="Hu Y."/>
            <person name="Li R."/>
            <person name="Zhang F."/>
            <person name="Lei H."/>
            <person name="Li X."/>
            <person name="Hu X."/>
            <person name="Liang C."/>
            <person name="Xu J."/>
            <person name="Wu Z."/>
            <person name="Yu X."/>
        </authorList>
    </citation>
    <scope>NUCLEOTIDE SEQUENCE</scope>
    <source>
        <strain>Henan</strain>
    </source>
</reference>
<evidence type="ECO:0000313" key="3">
    <source>
        <dbReference type="Proteomes" id="UP000008909"/>
    </source>
</evidence>
<proteinExistence type="predicted"/>
<protein>
    <submittedName>
        <fullName evidence="2">Uncharacterized protein</fullName>
    </submittedName>
</protein>
<reference evidence="2" key="1">
    <citation type="journal article" date="2011" name="Genome Biol.">
        <title>The draft genome of the carcinogenic human liver fluke Clonorchis sinensis.</title>
        <authorList>
            <person name="Wang X."/>
            <person name="Chen W."/>
            <person name="Huang Y."/>
            <person name="Sun J."/>
            <person name="Men J."/>
            <person name="Liu H."/>
            <person name="Luo F."/>
            <person name="Guo L."/>
            <person name="Lv X."/>
            <person name="Deng C."/>
            <person name="Zhou C."/>
            <person name="Fan Y."/>
            <person name="Li X."/>
            <person name="Huang L."/>
            <person name="Hu Y."/>
            <person name="Liang C."/>
            <person name="Hu X."/>
            <person name="Xu J."/>
            <person name="Yu X."/>
        </authorList>
    </citation>
    <scope>NUCLEOTIDE SEQUENCE [LARGE SCALE GENOMIC DNA]</scope>
    <source>
        <strain evidence="2">Henan</strain>
    </source>
</reference>
<keyword evidence="1" id="KW-0812">Transmembrane</keyword>
<dbReference type="AlphaFoldDB" id="G7YMJ6"/>
<keyword evidence="1" id="KW-1133">Transmembrane helix</keyword>
<evidence type="ECO:0000313" key="2">
    <source>
        <dbReference type="EMBL" id="GAA54177.1"/>
    </source>
</evidence>
<keyword evidence="1" id="KW-0472">Membrane</keyword>
<sequence length="525" mass="59931">MAVWLVRRNPTPKPLYCSPLGAAAAKRPNPYALASRPGHLTVRHQEWLNRRDEIIIRFLLFVVSFTASSISNAIAYLLRGLISESSSGFADVLYDRLDRVWARNLTGSMVLDSTAREVVPLNLRRSYERLEIGDKVESLSNQTSNRLPLHQKTEMPPVSSNTTASELLYAMKHLEPEHGGTRRKVRITSADPNATLIQFKIQLSIIKLLIDKGHEVELNSFIRVLARSRAVGLRQNVRLITLTSSLQTSWQQMLRTKEELLEFKTEESTRVRSFLSHYDTLLHTIESFRKMLSLQSRSRLVAATEYKLDWYVIERKIALLVDEMANLWYRYVIFTIICTAFVWFYQSINCMPFDGCCAQVTGFWHQPVFRQQLRRHHQCALSSSPSTDDVSLSDDDSFASYSLFILGDRDNGCTAPGIVVSRSQATPSDRYWGSIGYSADDGKRLVRIDHVTGLVERFAATLSDLQQHSDSVMKAPDSIDKLGPEQIRPTLCRKAYTIDSFEHPVITKLICKRVHLSKLVQFRFK</sequence>
<feature type="transmembrane region" description="Helical" evidence="1">
    <location>
        <begin position="327"/>
        <end position="345"/>
    </location>
</feature>
<name>G7YMJ6_CLOSI</name>
<dbReference type="EMBL" id="DF143766">
    <property type="protein sequence ID" value="GAA54177.1"/>
    <property type="molecule type" value="Genomic_DNA"/>
</dbReference>
<keyword evidence="3" id="KW-1185">Reference proteome</keyword>
<feature type="transmembrane region" description="Helical" evidence="1">
    <location>
        <begin position="54"/>
        <end position="78"/>
    </location>
</feature>